<protein>
    <submittedName>
        <fullName evidence="2">Putative membrane protein</fullName>
    </submittedName>
</protein>
<accession>A0A0S4M720</accession>
<sequence length="83" mass="9316">MNQNNNEKTGFNVDQNFKFSTKTYRYCKPHSISTKDTEIINIYLSTDEIQEKMTFGWYLTVAGGSALGLGTISAIACGFFDKT</sequence>
<organism evidence="2 3">
    <name type="scientific">Candidatus Ichthyocystis hellenicum</name>
    <dbReference type="NCBI Taxonomy" id="1561003"/>
    <lineage>
        <taxon>Bacteria</taxon>
        <taxon>Pseudomonadati</taxon>
        <taxon>Pseudomonadota</taxon>
        <taxon>Betaproteobacteria</taxon>
        <taxon>Burkholderiales</taxon>
        <taxon>Candidatus Ichthyocystis</taxon>
    </lineage>
</organism>
<keyword evidence="1" id="KW-0472">Membrane</keyword>
<keyword evidence="1" id="KW-1133">Transmembrane helix</keyword>
<keyword evidence="3" id="KW-1185">Reference proteome</keyword>
<reference evidence="3" key="1">
    <citation type="submission" date="2015-11" db="EMBL/GenBank/DDBJ databases">
        <authorList>
            <person name="Seth-Smith H.M.B."/>
        </authorList>
    </citation>
    <scope>NUCLEOTIDE SEQUENCE [LARGE SCALE GENOMIC DNA]</scope>
    <source>
        <strain evidence="3">2013Ark11</strain>
    </source>
</reference>
<dbReference type="EMBL" id="LN906597">
    <property type="protein sequence ID" value="CUT18070.1"/>
    <property type="molecule type" value="Genomic_DNA"/>
</dbReference>
<evidence type="ECO:0000256" key="1">
    <source>
        <dbReference type="SAM" id="Phobius"/>
    </source>
</evidence>
<dbReference type="OrthoDB" id="9862004at2"/>
<name>A0A0S4M720_9BURK</name>
<evidence type="ECO:0000313" key="2">
    <source>
        <dbReference type="EMBL" id="CUT18070.1"/>
    </source>
</evidence>
<evidence type="ECO:0000313" key="3">
    <source>
        <dbReference type="Proteomes" id="UP000198651"/>
    </source>
</evidence>
<dbReference type="Proteomes" id="UP000198651">
    <property type="component" value="Chromosome I"/>
</dbReference>
<dbReference type="AlphaFoldDB" id="A0A0S4M720"/>
<keyword evidence="1" id="KW-0812">Transmembrane</keyword>
<dbReference type="RefSeq" id="WP_092490593.1">
    <property type="nucleotide sequence ID" value="NZ_LN906597.1"/>
</dbReference>
<feature type="transmembrane region" description="Helical" evidence="1">
    <location>
        <begin position="55"/>
        <end position="80"/>
    </location>
</feature>
<proteinExistence type="predicted"/>
<gene>
    <name evidence="2" type="ORF">Ark11_1264</name>
</gene>